<evidence type="ECO:0000313" key="10">
    <source>
        <dbReference type="EMBL" id="CUN90647.1"/>
    </source>
</evidence>
<feature type="transmembrane region" description="Helical" evidence="9">
    <location>
        <begin position="484"/>
        <end position="505"/>
    </location>
</feature>
<name>A0A174AQB9_9FIRM</name>
<dbReference type="EMBL" id="CYZO01000011">
    <property type="protein sequence ID" value="CUN90647.1"/>
    <property type="molecule type" value="Genomic_DNA"/>
</dbReference>
<evidence type="ECO:0000256" key="2">
    <source>
        <dbReference type="ARBA" id="ARBA00022448"/>
    </source>
</evidence>
<reference evidence="10 11" key="1">
    <citation type="submission" date="2015-09" db="EMBL/GenBank/DDBJ databases">
        <authorList>
            <consortium name="Pathogen Informatics"/>
        </authorList>
    </citation>
    <scope>NUCLEOTIDE SEQUENCE [LARGE SCALE GENOMIC DNA]</scope>
    <source>
        <strain evidence="10 11">2789STDY5834841</strain>
    </source>
</reference>
<keyword evidence="7 9" id="KW-1133">Transmembrane helix</keyword>
<evidence type="ECO:0000256" key="6">
    <source>
        <dbReference type="ARBA" id="ARBA00022692"/>
    </source>
</evidence>
<keyword evidence="5" id="KW-0598">Phosphotransferase system</keyword>
<keyword evidence="8 9" id="KW-0472">Membrane</keyword>
<protein>
    <submittedName>
        <fullName evidence="10">PTS system mannose-specific EIID component</fullName>
    </submittedName>
</protein>
<gene>
    <name evidence="10" type="primary">manZ_2</name>
    <name evidence="10" type="ORF">ERS852456_01117</name>
</gene>
<evidence type="ECO:0000256" key="9">
    <source>
        <dbReference type="SAM" id="Phobius"/>
    </source>
</evidence>
<dbReference type="GO" id="GO:0005886">
    <property type="term" value="C:plasma membrane"/>
    <property type="evidence" value="ECO:0007669"/>
    <property type="project" value="UniProtKB-SubCell"/>
</dbReference>
<feature type="transmembrane region" description="Helical" evidence="9">
    <location>
        <begin position="403"/>
        <end position="423"/>
    </location>
</feature>
<dbReference type="InterPro" id="IPR004704">
    <property type="entry name" value="PTS_IID_man"/>
</dbReference>
<keyword evidence="6 9" id="KW-0812">Transmembrane</keyword>
<feature type="transmembrane region" description="Helical" evidence="9">
    <location>
        <begin position="137"/>
        <end position="160"/>
    </location>
</feature>
<dbReference type="InterPro" id="IPR004700">
    <property type="entry name" value="PTS_IIC_man"/>
</dbReference>
<dbReference type="PANTHER" id="PTHR32502:SF23">
    <property type="entry name" value="TRANSPORT PROTEIN, PTS SYSTEM"/>
    <property type="match status" value="1"/>
</dbReference>
<comment type="subcellular location">
    <subcellularLocation>
        <location evidence="1">Cell membrane</location>
        <topology evidence="1">Multi-pass membrane protein</topology>
    </subcellularLocation>
</comment>
<dbReference type="InterPro" id="IPR050303">
    <property type="entry name" value="GatZ_KbaZ_carbometab"/>
</dbReference>
<dbReference type="AlphaFoldDB" id="A0A174AQB9"/>
<keyword evidence="2" id="KW-0813">Transport</keyword>
<feature type="transmembrane region" description="Helical" evidence="9">
    <location>
        <begin position="71"/>
        <end position="88"/>
    </location>
</feature>
<evidence type="ECO:0000256" key="4">
    <source>
        <dbReference type="ARBA" id="ARBA00022597"/>
    </source>
</evidence>
<feature type="transmembrane region" description="Helical" evidence="9">
    <location>
        <begin position="44"/>
        <end position="64"/>
    </location>
</feature>
<evidence type="ECO:0000313" key="11">
    <source>
        <dbReference type="Proteomes" id="UP000095787"/>
    </source>
</evidence>
<dbReference type="Pfam" id="PF03609">
    <property type="entry name" value="EII-Sor"/>
    <property type="match status" value="1"/>
</dbReference>
<sequence length="534" mass="57699">MIISAFLVSIIATLSAWWFCTIANFTLIYPIVSGFLTGLAMGEPVFGALCGASINLVYMGWMAPGGAQPSSIQYAGIFGTAAAIMAGLDDPSLALTFAVPFSMLGMLADQFVRTVNVAWVHAAERAAEKGNMKFVRFYNFVPSFFTVYIAYGLPAFLLVALGSDVVSSISNAIPESLTNALSVVGGLMPALGIAMLLKFMGNRKLIAFFFAGYFMAGYLGLGTMAVTIFAVCIALTFYFFGHQPSNVEEEAEIETEEAMALEDPKVKLSKKSRILHWLASYSCEATVNYERMMGLGRAYAGTYLMNDLYKTKEERASHLKKYFAFFNTEPSFIGPVIFGLEASMEEQIANGVEIRDEEFNAVRCGLMGPMAGIGDALAYGIVIPITAAIGCNMALQGSVFGPIFFFVSFTLLMVVCGWTTYNIGYKQGKKAITKFLSSGVLNRVIDGCSMVGLMVIGCLAFNYVTVGTPLNFTIGGYGAALQDMFDMICTGAIPLGLTLLTWKLLNKFKVTYVVIIMLVFSIAMSYLGVLAIPA</sequence>
<feature type="transmembrane region" description="Helical" evidence="9">
    <location>
        <begin position="94"/>
        <end position="116"/>
    </location>
</feature>
<evidence type="ECO:0000256" key="7">
    <source>
        <dbReference type="ARBA" id="ARBA00022989"/>
    </source>
</evidence>
<proteinExistence type="predicted"/>
<dbReference type="Pfam" id="PF03613">
    <property type="entry name" value="EIID-AGA"/>
    <property type="match status" value="1"/>
</dbReference>
<dbReference type="Proteomes" id="UP000095787">
    <property type="component" value="Unassembled WGS sequence"/>
</dbReference>
<organism evidence="10 11">
    <name type="scientific">[Ruminococcus] torques</name>
    <dbReference type="NCBI Taxonomy" id="33039"/>
    <lineage>
        <taxon>Bacteria</taxon>
        <taxon>Bacillati</taxon>
        <taxon>Bacillota</taxon>
        <taxon>Clostridia</taxon>
        <taxon>Lachnospirales</taxon>
        <taxon>Lachnospiraceae</taxon>
        <taxon>Mediterraneibacter</taxon>
    </lineage>
</organism>
<keyword evidence="3" id="KW-1003">Cell membrane</keyword>
<evidence type="ECO:0000256" key="3">
    <source>
        <dbReference type="ARBA" id="ARBA00022475"/>
    </source>
</evidence>
<evidence type="ECO:0000256" key="1">
    <source>
        <dbReference type="ARBA" id="ARBA00004651"/>
    </source>
</evidence>
<evidence type="ECO:0000256" key="8">
    <source>
        <dbReference type="ARBA" id="ARBA00023136"/>
    </source>
</evidence>
<feature type="transmembrane region" description="Helical" evidence="9">
    <location>
        <begin position="7"/>
        <end position="32"/>
    </location>
</feature>
<dbReference type="PROSITE" id="PS51106">
    <property type="entry name" value="PTS_EIIC_TYPE_4"/>
    <property type="match status" value="1"/>
</dbReference>
<accession>A0A174AQB9</accession>
<feature type="transmembrane region" description="Helical" evidence="9">
    <location>
        <begin position="180"/>
        <end position="200"/>
    </location>
</feature>
<feature type="transmembrane region" description="Helical" evidence="9">
    <location>
        <begin position="512"/>
        <end position="532"/>
    </location>
</feature>
<dbReference type="PANTHER" id="PTHR32502">
    <property type="entry name" value="N-ACETYLGALACTOSAMINE PERMEASE II COMPONENT-RELATED"/>
    <property type="match status" value="1"/>
</dbReference>
<evidence type="ECO:0000256" key="5">
    <source>
        <dbReference type="ARBA" id="ARBA00022683"/>
    </source>
</evidence>
<dbReference type="RefSeq" id="WP_055158796.1">
    <property type="nucleotide sequence ID" value="NZ_CYZO01000011.1"/>
</dbReference>
<feature type="transmembrane region" description="Helical" evidence="9">
    <location>
        <begin position="207"/>
        <end position="240"/>
    </location>
</feature>
<dbReference type="PROSITE" id="PS51108">
    <property type="entry name" value="PTS_EIID"/>
    <property type="match status" value="1"/>
</dbReference>
<feature type="transmembrane region" description="Helical" evidence="9">
    <location>
        <begin position="444"/>
        <end position="464"/>
    </location>
</feature>
<keyword evidence="4" id="KW-0762">Sugar transport</keyword>
<dbReference type="GO" id="GO:0009401">
    <property type="term" value="P:phosphoenolpyruvate-dependent sugar phosphotransferase system"/>
    <property type="evidence" value="ECO:0007669"/>
    <property type="project" value="UniProtKB-KW"/>
</dbReference>